<sequence length="411" mass="45716">MSRLSCDPQRLADLARILRSAQNEIELHIRLTEIGDLAIPQVHSYLQQSLILLEHQETRVRQILNSSFLNLTNSYSLTFNSAAYLLNRWVEHHPAWWSDATHGEQTRIDVLVSTVAADPIDAGRLIDSTSFLAPLIYGSHDLEVVRSLWLSATDPQTTSASTAGNRIKRLVETVFDDQEWHTAIAPSWVDIHEQSRLRREILKILGEIIAPWQLQFSGLSSEWNWSSETGVHYLKKASESAGAAASISQGLGMALYRSLSELPESEIERRQRIDAIAFSVGASTELLRHAKVRQAQMDSDHFATLLAIPTLLPLKLPWPSSLVINEAHSLVAGQLDTTSETEFSSSIEMLQQRSALASIAYMAVFNAALTSGRLENPNDNPSADLRLELQHTVDSIDNSTTRGQILAEIVD</sequence>
<organism evidence="1">
    <name type="scientific">freshwater metagenome</name>
    <dbReference type="NCBI Taxonomy" id="449393"/>
    <lineage>
        <taxon>unclassified sequences</taxon>
        <taxon>metagenomes</taxon>
        <taxon>ecological metagenomes</taxon>
    </lineage>
</organism>
<evidence type="ECO:0000313" key="1">
    <source>
        <dbReference type="EMBL" id="CAB4777120.1"/>
    </source>
</evidence>
<protein>
    <submittedName>
        <fullName evidence="1">Unannotated protein</fullName>
    </submittedName>
</protein>
<dbReference type="EMBL" id="CAEZZP010000077">
    <property type="protein sequence ID" value="CAB4777120.1"/>
    <property type="molecule type" value="Genomic_DNA"/>
</dbReference>
<evidence type="ECO:0000313" key="2">
    <source>
        <dbReference type="EMBL" id="CAB4904911.1"/>
    </source>
</evidence>
<gene>
    <name evidence="1" type="ORF">UFOPK2880_01183</name>
    <name evidence="2" type="ORF">UFOPK3494_01144</name>
</gene>
<reference evidence="1" key="1">
    <citation type="submission" date="2020-05" db="EMBL/GenBank/DDBJ databases">
        <authorList>
            <person name="Chiriac C."/>
            <person name="Salcher M."/>
            <person name="Ghai R."/>
            <person name="Kavagutti S V."/>
        </authorList>
    </citation>
    <scope>NUCLEOTIDE SEQUENCE</scope>
</reference>
<dbReference type="EMBL" id="CAFBMF010000076">
    <property type="protein sequence ID" value="CAB4904911.1"/>
    <property type="molecule type" value="Genomic_DNA"/>
</dbReference>
<proteinExistence type="predicted"/>
<name>A0A6J6VY91_9ZZZZ</name>
<accession>A0A6J6VY91</accession>
<dbReference type="AlphaFoldDB" id="A0A6J6VY91"/>